<dbReference type="InterPro" id="IPR029753">
    <property type="entry name" value="D-isomer_DH_CS"/>
</dbReference>
<accession>A0ABW2BQM9</accession>
<dbReference type="Pfam" id="PF00389">
    <property type="entry name" value="2-Hacid_dh"/>
    <property type="match status" value="1"/>
</dbReference>
<dbReference type="InterPro" id="IPR050857">
    <property type="entry name" value="D-2-hydroxyacid_DH"/>
</dbReference>
<reference evidence="8" key="1">
    <citation type="journal article" date="2019" name="Int. J. Syst. Evol. Microbiol.">
        <title>The Global Catalogue of Microorganisms (GCM) 10K type strain sequencing project: providing services to taxonomists for standard genome sequencing and annotation.</title>
        <authorList>
            <consortium name="The Broad Institute Genomics Platform"/>
            <consortium name="The Broad Institute Genome Sequencing Center for Infectious Disease"/>
            <person name="Wu L."/>
            <person name="Ma J."/>
        </authorList>
    </citation>
    <scope>NUCLEOTIDE SEQUENCE [LARGE SCALE GENOMIC DNA]</scope>
    <source>
        <strain evidence="8">CCUG 48316</strain>
    </source>
</reference>
<dbReference type="InterPro" id="IPR006139">
    <property type="entry name" value="D-isomer_2_OHA_DH_cat_dom"/>
</dbReference>
<dbReference type="GO" id="GO:0016491">
    <property type="term" value="F:oxidoreductase activity"/>
    <property type="evidence" value="ECO:0007669"/>
    <property type="project" value="UniProtKB-KW"/>
</dbReference>
<sequence>MSTEPSDPGRPFAGAPGICLIVQPIHAAGLTQLRAAGLEIRAATGLTPAILAREAADCVAVVTRNGGFPAEAVLAAPRLRVIGVHGTGTDPVAVPEATRAGIAVVNTPGANALSVAEHAIGLIFALAKAIPQADRAMREGDHDFRYGARLVELAGLTLGLVGFGAIGQATCRLAAGLGMRVLAYGPTRPDSDFEALGAERAASLPDLLARADAVSLHLPLTAETRNLIGRDELGRMKRGAFLINTARGALVDEDALAEALAAGTIAGAGLDVVSGDVLAHDHPLHQERRVILTPHVAASTEAALIRAAERVARQVIDVLAGHRPPNLVNPEVWDRRRQGGHKAEFSA</sequence>
<name>A0ABW2BQM9_9HYPH</name>
<evidence type="ECO:0000259" key="6">
    <source>
        <dbReference type="Pfam" id="PF02826"/>
    </source>
</evidence>
<dbReference type="InterPro" id="IPR006140">
    <property type="entry name" value="D-isomer_DH_NAD-bd"/>
</dbReference>
<dbReference type="PROSITE" id="PS00671">
    <property type="entry name" value="D_2_HYDROXYACID_DH_3"/>
    <property type="match status" value="1"/>
</dbReference>
<gene>
    <name evidence="7" type="ORF">ACFQE0_21125</name>
</gene>
<dbReference type="Proteomes" id="UP001596292">
    <property type="component" value="Unassembled WGS sequence"/>
</dbReference>
<evidence type="ECO:0000256" key="3">
    <source>
        <dbReference type="ARBA" id="ARBA00023027"/>
    </source>
</evidence>
<evidence type="ECO:0000256" key="2">
    <source>
        <dbReference type="ARBA" id="ARBA00023002"/>
    </source>
</evidence>
<feature type="domain" description="D-isomer specific 2-hydroxyacid dehydrogenase catalytic" evidence="5">
    <location>
        <begin position="20"/>
        <end position="329"/>
    </location>
</feature>
<dbReference type="EMBL" id="JBHSWN010000001">
    <property type="protein sequence ID" value="MFC6791880.1"/>
    <property type="molecule type" value="Genomic_DNA"/>
</dbReference>
<dbReference type="SUPFAM" id="SSF52283">
    <property type="entry name" value="Formate/glycerate dehydrogenase catalytic domain-like"/>
    <property type="match status" value="1"/>
</dbReference>
<evidence type="ECO:0000256" key="4">
    <source>
        <dbReference type="RuleBase" id="RU003719"/>
    </source>
</evidence>
<dbReference type="PANTHER" id="PTHR42789">
    <property type="entry name" value="D-ISOMER SPECIFIC 2-HYDROXYACID DEHYDROGENASE FAMILY PROTEIN (AFU_ORTHOLOGUE AFUA_6G10090)"/>
    <property type="match status" value="1"/>
</dbReference>
<comment type="similarity">
    <text evidence="1 4">Belongs to the D-isomer specific 2-hydroxyacid dehydrogenase family.</text>
</comment>
<comment type="caution">
    <text evidence="7">The sequence shown here is derived from an EMBL/GenBank/DDBJ whole genome shotgun (WGS) entry which is preliminary data.</text>
</comment>
<dbReference type="PROSITE" id="PS00670">
    <property type="entry name" value="D_2_HYDROXYACID_DH_2"/>
    <property type="match status" value="1"/>
</dbReference>
<dbReference type="SUPFAM" id="SSF51735">
    <property type="entry name" value="NAD(P)-binding Rossmann-fold domains"/>
    <property type="match status" value="1"/>
</dbReference>
<evidence type="ECO:0000313" key="7">
    <source>
        <dbReference type="EMBL" id="MFC6791880.1"/>
    </source>
</evidence>
<evidence type="ECO:0000313" key="8">
    <source>
        <dbReference type="Proteomes" id="UP001596292"/>
    </source>
</evidence>
<keyword evidence="2 4" id="KW-0560">Oxidoreductase</keyword>
<keyword evidence="3" id="KW-0520">NAD</keyword>
<dbReference type="EC" id="1.1.1.-" evidence="7"/>
<organism evidence="7 8">
    <name type="scientific">Methylobacterium komagatae</name>
    <dbReference type="NCBI Taxonomy" id="374425"/>
    <lineage>
        <taxon>Bacteria</taxon>
        <taxon>Pseudomonadati</taxon>
        <taxon>Pseudomonadota</taxon>
        <taxon>Alphaproteobacteria</taxon>
        <taxon>Hyphomicrobiales</taxon>
        <taxon>Methylobacteriaceae</taxon>
        <taxon>Methylobacterium</taxon>
    </lineage>
</organism>
<protein>
    <submittedName>
        <fullName evidence="7">Hydroxyacid dehydrogenase</fullName>
        <ecNumber evidence="7">1.1.1.-</ecNumber>
    </submittedName>
</protein>
<dbReference type="PANTHER" id="PTHR42789:SF1">
    <property type="entry name" value="D-ISOMER SPECIFIC 2-HYDROXYACID DEHYDROGENASE FAMILY PROTEIN (AFU_ORTHOLOGUE AFUA_6G10090)"/>
    <property type="match status" value="1"/>
</dbReference>
<feature type="domain" description="D-isomer specific 2-hydroxyacid dehydrogenase NAD-binding" evidence="6">
    <location>
        <begin position="120"/>
        <end position="297"/>
    </location>
</feature>
<dbReference type="Gene3D" id="3.40.50.720">
    <property type="entry name" value="NAD(P)-binding Rossmann-like Domain"/>
    <property type="match status" value="2"/>
</dbReference>
<dbReference type="RefSeq" id="WP_378973152.1">
    <property type="nucleotide sequence ID" value="NZ_JBHSWN010000001.1"/>
</dbReference>
<evidence type="ECO:0000259" key="5">
    <source>
        <dbReference type="Pfam" id="PF00389"/>
    </source>
</evidence>
<keyword evidence="8" id="KW-1185">Reference proteome</keyword>
<dbReference type="Pfam" id="PF02826">
    <property type="entry name" value="2-Hacid_dh_C"/>
    <property type="match status" value="1"/>
</dbReference>
<proteinExistence type="inferred from homology"/>
<dbReference type="CDD" id="cd12173">
    <property type="entry name" value="PGDH_4"/>
    <property type="match status" value="1"/>
</dbReference>
<evidence type="ECO:0000256" key="1">
    <source>
        <dbReference type="ARBA" id="ARBA00005854"/>
    </source>
</evidence>
<dbReference type="InterPro" id="IPR036291">
    <property type="entry name" value="NAD(P)-bd_dom_sf"/>
</dbReference>